<dbReference type="OrthoDB" id="10556332at2759"/>
<dbReference type="Proteomes" id="UP000094020">
    <property type="component" value="Chromosome 2"/>
</dbReference>
<dbReference type="AlphaFoldDB" id="A0A1B9HWH9"/>
<reference evidence="3" key="4">
    <citation type="submission" date="2024-02" db="EMBL/GenBank/DDBJ databases">
        <title>Comparative genomics of Cryptococcus and Kwoniella reveals pathogenesis evolution and contrasting modes of karyotype evolution via chromosome fusion or intercentromeric recombination.</title>
        <authorList>
            <person name="Coelho M.A."/>
            <person name="David-Palma M."/>
            <person name="Shea T."/>
            <person name="Bowers K."/>
            <person name="McGinley-Smith S."/>
            <person name="Mohammad A.W."/>
            <person name="Gnirke A."/>
            <person name="Yurkov A.M."/>
            <person name="Nowrousian M."/>
            <person name="Sun S."/>
            <person name="Cuomo C.A."/>
            <person name="Heitman J."/>
        </authorList>
    </citation>
    <scope>NUCLEOTIDE SEQUENCE</scope>
    <source>
        <strain evidence="3">CBS 10737</strain>
    </source>
</reference>
<dbReference type="EMBL" id="KV700116">
    <property type="protein sequence ID" value="OCF47598.1"/>
    <property type="molecule type" value="Genomic_DNA"/>
</dbReference>
<evidence type="ECO:0000313" key="3">
    <source>
        <dbReference type="EMBL" id="WWC67616.1"/>
    </source>
</evidence>
<dbReference type="EMBL" id="CP144520">
    <property type="protein sequence ID" value="WWC67616.1"/>
    <property type="molecule type" value="Genomic_DNA"/>
</dbReference>
<accession>A0A1B9HWH9</accession>
<feature type="region of interest" description="Disordered" evidence="1">
    <location>
        <begin position="70"/>
        <end position="92"/>
    </location>
</feature>
<reference evidence="3" key="2">
    <citation type="submission" date="2013-07" db="EMBL/GenBank/DDBJ databases">
        <authorList>
            <consortium name="The Broad Institute Genome Sequencing Platform"/>
            <person name="Cuomo C."/>
            <person name="Litvintseva A."/>
            <person name="Chen Y."/>
            <person name="Heitman J."/>
            <person name="Sun S."/>
            <person name="Springer D."/>
            <person name="Dromer F."/>
            <person name="Young S.K."/>
            <person name="Zeng Q."/>
            <person name="Gargeya S."/>
            <person name="Fitzgerald M."/>
            <person name="Abouelleil A."/>
            <person name="Alvarado L."/>
            <person name="Berlin A.M."/>
            <person name="Chapman S.B."/>
            <person name="Dewar J."/>
            <person name="Goldberg J."/>
            <person name="Griggs A."/>
            <person name="Gujja S."/>
            <person name="Hansen M."/>
            <person name="Howarth C."/>
            <person name="Imamovic A."/>
            <person name="Larimer J."/>
            <person name="McCowan C."/>
            <person name="Murphy C."/>
            <person name="Pearson M."/>
            <person name="Priest M."/>
            <person name="Roberts A."/>
            <person name="Saif S."/>
            <person name="Shea T."/>
            <person name="Sykes S."/>
            <person name="Wortman J."/>
            <person name="Nusbaum C."/>
            <person name="Birren B."/>
        </authorList>
    </citation>
    <scope>NUCLEOTIDE SEQUENCE</scope>
    <source>
        <strain evidence="3">CBS 10737</strain>
    </source>
</reference>
<dbReference type="GeneID" id="30174870"/>
<gene>
    <name evidence="2" type="ORF">I206_06501</name>
    <name evidence="3" type="ORF">I206_101526</name>
</gene>
<feature type="compositionally biased region" description="Polar residues" evidence="1">
    <location>
        <begin position="316"/>
        <end position="325"/>
    </location>
</feature>
<dbReference type="RefSeq" id="XP_019008817.1">
    <property type="nucleotide sequence ID" value="XM_019158204.1"/>
</dbReference>
<feature type="compositionally biased region" description="Low complexity" evidence="1">
    <location>
        <begin position="82"/>
        <end position="92"/>
    </location>
</feature>
<organism evidence="2">
    <name type="scientific">Kwoniella pini CBS 10737</name>
    <dbReference type="NCBI Taxonomy" id="1296096"/>
    <lineage>
        <taxon>Eukaryota</taxon>
        <taxon>Fungi</taxon>
        <taxon>Dikarya</taxon>
        <taxon>Basidiomycota</taxon>
        <taxon>Agaricomycotina</taxon>
        <taxon>Tremellomycetes</taxon>
        <taxon>Tremellales</taxon>
        <taxon>Cryptococcaceae</taxon>
        <taxon>Kwoniella</taxon>
    </lineage>
</organism>
<name>A0A1B9HWH9_9TREE</name>
<sequence length="367" mass="40295">MPSTPLTIPSRPSIISLAPFSTSLDDLRVSEPTFIPSSPSTPMILSSSCSSASTLSGQIRRSSSISTNISSSISKPITRRGSSLPSIPCSSSTMKTKTTNITSYELENHQIPSCSSSRNVIQRGGSGSSMDILQFIELTTQPSWEEIESSPLSMVPNILPTSNTNIDLITFLREAPGVIKSPMSNLSTSSFNDSLNFDYNNEDGNDDRINRNKEDLVTPDLNQISLLTFLEEEDSHFDDNDLCFNNSFNSIKLNNRISSKIELNSQEIRNSSRSSSFGEKISRSSTIKSQTYQNSKRIVSLNSLLKDNVQKHNRSISNTSVNLKSRSSDNESYGPLSISVESRSHSVGRVIKLAKDAFKIGNNNNSR</sequence>
<proteinExistence type="predicted"/>
<reference evidence="2" key="1">
    <citation type="submission" date="2013-07" db="EMBL/GenBank/DDBJ databases">
        <title>The Genome Sequence of Cryptococcus pinus CBS10737.</title>
        <authorList>
            <consortium name="The Broad Institute Genome Sequencing Platform"/>
            <person name="Cuomo C."/>
            <person name="Litvintseva A."/>
            <person name="Chen Y."/>
            <person name="Heitman J."/>
            <person name="Sun S."/>
            <person name="Springer D."/>
            <person name="Dromer F."/>
            <person name="Young S.K."/>
            <person name="Zeng Q."/>
            <person name="Gargeya S."/>
            <person name="Fitzgerald M."/>
            <person name="Abouelleil A."/>
            <person name="Alvarado L."/>
            <person name="Berlin A.M."/>
            <person name="Chapman S.B."/>
            <person name="Dewar J."/>
            <person name="Goldberg J."/>
            <person name="Griggs A."/>
            <person name="Gujja S."/>
            <person name="Hansen M."/>
            <person name="Howarth C."/>
            <person name="Imamovic A."/>
            <person name="Larimer J."/>
            <person name="McCowan C."/>
            <person name="Murphy C."/>
            <person name="Pearson M."/>
            <person name="Priest M."/>
            <person name="Roberts A."/>
            <person name="Saif S."/>
            <person name="Shea T."/>
            <person name="Sykes S."/>
            <person name="Wortman J."/>
            <person name="Nusbaum C."/>
            <person name="Birren B."/>
        </authorList>
    </citation>
    <scope>NUCLEOTIDE SEQUENCE [LARGE SCALE GENOMIC DNA]</scope>
    <source>
        <strain evidence="2">CBS 10737</strain>
    </source>
</reference>
<evidence type="ECO:0000313" key="4">
    <source>
        <dbReference type="Proteomes" id="UP000094020"/>
    </source>
</evidence>
<keyword evidence="4" id="KW-1185">Reference proteome</keyword>
<dbReference type="KEGG" id="kpin:30174870"/>
<feature type="region of interest" description="Disordered" evidence="1">
    <location>
        <begin position="316"/>
        <end position="336"/>
    </location>
</feature>
<reference evidence="2" key="3">
    <citation type="submission" date="2016-07" db="EMBL/GenBank/DDBJ databases">
        <title>Evolution of pathogenesis and genome organization in the Tremellales.</title>
        <authorList>
            <person name="Cuomo C."/>
            <person name="Litvintseva A."/>
            <person name="Heitman J."/>
            <person name="Chen Y."/>
            <person name="Sun S."/>
            <person name="Springer D."/>
            <person name="Dromer F."/>
            <person name="Young S."/>
            <person name="Zeng Q."/>
            <person name="Chapman S."/>
            <person name="Gujja S."/>
            <person name="Saif S."/>
            <person name="Birren B."/>
        </authorList>
    </citation>
    <scope>NUCLEOTIDE SEQUENCE</scope>
    <source>
        <strain evidence="2">CBS 10737</strain>
    </source>
</reference>
<feature type="region of interest" description="Disordered" evidence="1">
    <location>
        <begin position="268"/>
        <end position="289"/>
    </location>
</feature>
<protein>
    <submittedName>
        <fullName evidence="2">Uncharacterized protein</fullName>
    </submittedName>
</protein>
<evidence type="ECO:0000313" key="2">
    <source>
        <dbReference type="EMBL" id="OCF47598.1"/>
    </source>
</evidence>
<evidence type="ECO:0000256" key="1">
    <source>
        <dbReference type="SAM" id="MobiDB-lite"/>
    </source>
</evidence>